<evidence type="ECO:0000313" key="2">
    <source>
        <dbReference type="Proteomes" id="UP000321947"/>
    </source>
</evidence>
<accession>A0A5D3D8B5</accession>
<dbReference type="Proteomes" id="UP000321947">
    <property type="component" value="Unassembled WGS sequence"/>
</dbReference>
<comment type="caution">
    <text evidence="1">The sequence shown here is derived from an EMBL/GenBank/DDBJ whole genome shotgun (WGS) entry which is preliminary data.</text>
</comment>
<gene>
    <name evidence="1" type="ORF">E5676_scaffold811G00040</name>
</gene>
<reference evidence="1 2" key="1">
    <citation type="submission" date="2019-08" db="EMBL/GenBank/DDBJ databases">
        <title>Draft genome sequences of two oriental melons (Cucumis melo L. var makuwa).</title>
        <authorList>
            <person name="Kwon S.-Y."/>
        </authorList>
    </citation>
    <scope>NUCLEOTIDE SEQUENCE [LARGE SCALE GENOMIC DNA]</scope>
    <source>
        <strain evidence="2">cv. Chang Bougi</strain>
        <tissue evidence="1">Leaf</tissue>
    </source>
</reference>
<proteinExistence type="predicted"/>
<organism evidence="1 2">
    <name type="scientific">Cucumis melo var. makuwa</name>
    <name type="common">Oriental melon</name>
    <dbReference type="NCBI Taxonomy" id="1194695"/>
    <lineage>
        <taxon>Eukaryota</taxon>
        <taxon>Viridiplantae</taxon>
        <taxon>Streptophyta</taxon>
        <taxon>Embryophyta</taxon>
        <taxon>Tracheophyta</taxon>
        <taxon>Spermatophyta</taxon>
        <taxon>Magnoliopsida</taxon>
        <taxon>eudicotyledons</taxon>
        <taxon>Gunneridae</taxon>
        <taxon>Pentapetalae</taxon>
        <taxon>rosids</taxon>
        <taxon>fabids</taxon>
        <taxon>Cucurbitales</taxon>
        <taxon>Cucurbitaceae</taxon>
        <taxon>Benincaseae</taxon>
        <taxon>Cucumis</taxon>
    </lineage>
</organism>
<name>A0A5D3D8B5_CUCMM</name>
<dbReference type="AlphaFoldDB" id="A0A5D3D8B5"/>
<protein>
    <submittedName>
        <fullName evidence="1">Retrotransposon protein</fullName>
    </submittedName>
</protein>
<sequence>MGLKEMILDLTRSVEKLGDEVKESSVSVTKRREESCASDRFGLKLKGKVEEIDATSGLTGDPPDRSKYKKLEMLVFTDGNPESKVYRAEHYLEINELADTEKDLARQNIYKNYVKIFLNNSIPLPEMAESVLIDAFVTSLEPTLQAEGNKIRKKWERQTDYPTRQISIPIKGNYTRGEPPVRRLSDSEFRARLDKGLCFRCNNKYSHGYRCKIKDNRELMLLIMNEEDKDEADVKEETELLDQKCAIGSLAQE</sequence>
<evidence type="ECO:0000313" key="1">
    <source>
        <dbReference type="EMBL" id="TYK19811.1"/>
    </source>
</evidence>
<dbReference type="EMBL" id="SSTD01006490">
    <property type="protein sequence ID" value="TYK19811.1"/>
    <property type="molecule type" value="Genomic_DNA"/>
</dbReference>